<dbReference type="Proteomes" id="UP000323664">
    <property type="component" value="Unassembled WGS sequence"/>
</dbReference>
<sequence length="116" mass="13001">MMVNDELLEGKPGRSVLPGSGIRFISPFLFSVIIGMIYTWLIVNETTNRYLGTILPSTNGADLHQYLPVIFPAFVFSYVVQRKHMILIENISFSCIQAVIAILSLFASLIVVMVFM</sequence>
<accession>A0A5M9WTC2</accession>
<dbReference type="RefSeq" id="WP_151458075.1">
    <property type="nucleotide sequence ID" value="NZ_RIAS01000006.1"/>
</dbReference>
<organism evidence="2 3">
    <name type="scientific">Paenibacillus amylolyticus</name>
    <dbReference type="NCBI Taxonomy" id="1451"/>
    <lineage>
        <taxon>Bacteria</taxon>
        <taxon>Bacillati</taxon>
        <taxon>Bacillota</taxon>
        <taxon>Bacilli</taxon>
        <taxon>Bacillales</taxon>
        <taxon>Paenibacillaceae</taxon>
        <taxon>Paenibacillus</taxon>
    </lineage>
</organism>
<feature type="transmembrane region" description="Helical" evidence="1">
    <location>
        <begin position="92"/>
        <end position="115"/>
    </location>
</feature>
<evidence type="ECO:0000256" key="1">
    <source>
        <dbReference type="SAM" id="Phobius"/>
    </source>
</evidence>
<gene>
    <name evidence="2" type="ORF">EC604_13605</name>
</gene>
<keyword evidence="1" id="KW-0812">Transmembrane</keyword>
<comment type="caution">
    <text evidence="2">The sequence shown here is derived from an EMBL/GenBank/DDBJ whole genome shotgun (WGS) entry which is preliminary data.</text>
</comment>
<feature type="transmembrane region" description="Helical" evidence="1">
    <location>
        <begin position="63"/>
        <end position="80"/>
    </location>
</feature>
<proteinExistence type="predicted"/>
<dbReference type="AlphaFoldDB" id="A0A5M9WTC2"/>
<dbReference type="EMBL" id="RIAS01000006">
    <property type="protein sequence ID" value="KAA8784884.1"/>
    <property type="molecule type" value="Genomic_DNA"/>
</dbReference>
<feature type="transmembrane region" description="Helical" evidence="1">
    <location>
        <begin position="21"/>
        <end position="43"/>
    </location>
</feature>
<evidence type="ECO:0000313" key="3">
    <source>
        <dbReference type="Proteomes" id="UP000323664"/>
    </source>
</evidence>
<evidence type="ECO:0000313" key="2">
    <source>
        <dbReference type="EMBL" id="KAA8784884.1"/>
    </source>
</evidence>
<protein>
    <submittedName>
        <fullName evidence="2">Uncharacterized protein</fullName>
    </submittedName>
</protein>
<reference evidence="2 3" key="1">
    <citation type="journal article" date="2019" name="J. Ind. Microbiol. Biotechnol.">
        <title>Paenibacillus amylolyticus 27C64 has a diverse set of carbohydrate-active enzymes and complete pectin deconstruction system.</title>
        <authorList>
            <person name="Keggi C."/>
            <person name="Doran-Peterson J."/>
        </authorList>
    </citation>
    <scope>NUCLEOTIDE SEQUENCE [LARGE SCALE GENOMIC DNA]</scope>
    <source>
        <strain evidence="2 3">27C64</strain>
    </source>
</reference>
<keyword evidence="1" id="KW-1133">Transmembrane helix</keyword>
<name>A0A5M9WTC2_PAEAM</name>
<keyword evidence="1" id="KW-0472">Membrane</keyword>